<dbReference type="Proteomes" id="UP000515129">
    <property type="component" value="Chromosome 24"/>
</dbReference>
<name>A0A6P6JAX9_CARAU</name>
<proteinExistence type="predicted"/>
<dbReference type="AlphaFoldDB" id="A0A6P6JAX9"/>
<protein>
    <submittedName>
        <fullName evidence="2">Uncharacterized protein</fullName>
    </submittedName>
</protein>
<evidence type="ECO:0000313" key="1">
    <source>
        <dbReference type="Proteomes" id="UP000515129"/>
    </source>
</evidence>
<dbReference type="RefSeq" id="XP_026057545.1">
    <property type="nucleotide sequence ID" value="XM_026201760.1"/>
</dbReference>
<dbReference type="KEGG" id="caua:113042751"/>
<gene>
    <name evidence="2" type="primary">c24h8orf89</name>
</gene>
<organism evidence="1 2">
    <name type="scientific">Carassius auratus</name>
    <name type="common">Goldfish</name>
    <dbReference type="NCBI Taxonomy" id="7957"/>
    <lineage>
        <taxon>Eukaryota</taxon>
        <taxon>Metazoa</taxon>
        <taxon>Chordata</taxon>
        <taxon>Craniata</taxon>
        <taxon>Vertebrata</taxon>
        <taxon>Euteleostomi</taxon>
        <taxon>Actinopterygii</taxon>
        <taxon>Neopterygii</taxon>
        <taxon>Teleostei</taxon>
        <taxon>Ostariophysi</taxon>
        <taxon>Cypriniformes</taxon>
        <taxon>Cyprinidae</taxon>
        <taxon>Cyprininae</taxon>
        <taxon>Carassius</taxon>
    </lineage>
</organism>
<sequence length="286" mass="31988">MKPYTGVVRPKLMSLPTEAPLIIHNITDARHSYPSNSLLYSLCSNYISIPPVSGCSTAAQSAQSTLNVFSAKQKYPCSPSVVDSMDLKPHSVSSITEGPLLPLVAKNRSVVTSLSSRNHVSDISDRHFLFDKRWRNGTYTTNGIEDDVLMNHNPTNPLFQEFHVYRSHNLTRFAHRKELCPRDPKPLLCGSDYLTSFPSVLLPATTPSISGRLCLSQKYKNGLRMKNRAHNLFSDGADNKSQSYPDPHLGASGSFVQRLTEISSLEAETVRQERMKRLKKINRQDS</sequence>
<dbReference type="OrthoDB" id="9888309at2759"/>
<keyword evidence="1" id="KW-1185">Reference proteome</keyword>
<accession>A0A6P6JAX9</accession>
<dbReference type="CTD" id="113042751"/>
<evidence type="ECO:0000313" key="2">
    <source>
        <dbReference type="RefSeq" id="XP_026057545.1"/>
    </source>
</evidence>
<reference evidence="2" key="1">
    <citation type="submission" date="2025-08" db="UniProtKB">
        <authorList>
            <consortium name="RefSeq"/>
        </authorList>
    </citation>
    <scope>IDENTIFICATION</scope>
    <source>
        <strain evidence="2">Wakin</strain>
        <tissue evidence="2">Muscle</tissue>
    </source>
</reference>